<dbReference type="OrthoDB" id="6134037at2759"/>
<evidence type="ECO:0000313" key="1">
    <source>
        <dbReference type="EMBL" id="KAJ8333457.1"/>
    </source>
</evidence>
<gene>
    <name evidence="2" type="ORF">SKAU_G00086560</name>
    <name evidence="1" type="ORF">SKAU_G00414650</name>
</gene>
<proteinExistence type="predicted"/>
<organism evidence="1 3">
    <name type="scientific">Synaphobranchus kaupii</name>
    <name type="common">Kaup's arrowtooth eel</name>
    <dbReference type="NCBI Taxonomy" id="118154"/>
    <lineage>
        <taxon>Eukaryota</taxon>
        <taxon>Metazoa</taxon>
        <taxon>Chordata</taxon>
        <taxon>Craniata</taxon>
        <taxon>Vertebrata</taxon>
        <taxon>Euteleostomi</taxon>
        <taxon>Actinopterygii</taxon>
        <taxon>Neopterygii</taxon>
        <taxon>Teleostei</taxon>
        <taxon>Anguilliformes</taxon>
        <taxon>Synaphobranchidae</taxon>
        <taxon>Synaphobranchus</taxon>
    </lineage>
</organism>
<keyword evidence="3" id="KW-1185">Reference proteome</keyword>
<dbReference type="EMBL" id="JAINUF010000003">
    <property type="protein sequence ID" value="KAJ8368628.1"/>
    <property type="molecule type" value="Genomic_DNA"/>
</dbReference>
<evidence type="ECO:0000313" key="3">
    <source>
        <dbReference type="Proteomes" id="UP001152622"/>
    </source>
</evidence>
<dbReference type="Proteomes" id="UP001152622">
    <property type="component" value="Chromosome 3"/>
</dbReference>
<dbReference type="Proteomes" id="UP001152622">
    <property type="component" value="Chromosome 23"/>
</dbReference>
<name>A0A9Q1E790_SYNKA</name>
<sequence length="120" mass="13823">MYDRSSDVTTVNEARLDLDLIPPTQAALKEHAKRASYEAGYVWGQALKRHPQMQSPSDWGWVEQDEEWKVFWTPLPPIAESCWELTKCGCTKACTGRCLWLGFPSPHRSIMFYFITSLLL</sequence>
<accession>A0A9Q1E790</accession>
<protein>
    <submittedName>
        <fullName evidence="1">Uncharacterized protein</fullName>
    </submittedName>
</protein>
<comment type="caution">
    <text evidence="1">The sequence shown here is derived from an EMBL/GenBank/DDBJ whole genome shotgun (WGS) entry which is preliminary data.</text>
</comment>
<dbReference type="AlphaFoldDB" id="A0A9Q1E790"/>
<reference evidence="1" key="1">
    <citation type="journal article" date="2023" name="Science">
        <title>Genome structures resolve the early diversification of teleost fishes.</title>
        <authorList>
            <person name="Parey E."/>
            <person name="Louis A."/>
            <person name="Montfort J."/>
            <person name="Bouchez O."/>
            <person name="Roques C."/>
            <person name="Iampietro C."/>
            <person name="Lluch J."/>
            <person name="Castinel A."/>
            <person name="Donnadieu C."/>
            <person name="Desvignes T."/>
            <person name="Floi Bucao C."/>
            <person name="Jouanno E."/>
            <person name="Wen M."/>
            <person name="Mejri S."/>
            <person name="Dirks R."/>
            <person name="Jansen H."/>
            <person name="Henkel C."/>
            <person name="Chen W.J."/>
            <person name="Zahm M."/>
            <person name="Cabau C."/>
            <person name="Klopp C."/>
            <person name="Thompson A.W."/>
            <person name="Robinson-Rechavi M."/>
            <person name="Braasch I."/>
            <person name="Lecointre G."/>
            <person name="Bobe J."/>
            <person name="Postlethwait J.H."/>
            <person name="Berthelot C."/>
            <person name="Roest Crollius H."/>
            <person name="Guiguen Y."/>
        </authorList>
    </citation>
    <scope>NUCLEOTIDE SEQUENCE</scope>
    <source>
        <strain evidence="1">WJC10195</strain>
    </source>
</reference>
<evidence type="ECO:0000313" key="2">
    <source>
        <dbReference type="EMBL" id="KAJ8368628.1"/>
    </source>
</evidence>
<dbReference type="EMBL" id="JAINUF010000023">
    <property type="protein sequence ID" value="KAJ8333457.1"/>
    <property type="molecule type" value="Genomic_DNA"/>
</dbReference>